<evidence type="ECO:0000259" key="3">
    <source>
        <dbReference type="Pfam" id="PF10601"/>
    </source>
</evidence>
<protein>
    <recommendedName>
        <fullName evidence="3">LITAF domain-containing protein</fullName>
    </recommendedName>
</protein>
<gene>
    <name evidence="4" type="ORF">PTMB.348c</name>
</gene>
<feature type="transmembrane region" description="Helical" evidence="2">
    <location>
        <begin position="113"/>
        <end position="129"/>
    </location>
</feature>
<dbReference type="InterPro" id="IPR006629">
    <property type="entry name" value="LITAF"/>
</dbReference>
<dbReference type="GeneID" id="79574166"/>
<dbReference type="Proteomes" id="UP000000600">
    <property type="component" value="Chromosome"/>
</dbReference>
<name>Q6BFM4_PARTE</name>
<dbReference type="RefSeq" id="XP_001347173.1">
    <property type="nucleotide sequence ID" value="XM_001347137.1"/>
</dbReference>
<sequence>MLISKTDNDDQQEGVVDPKLPVCPNCGSAKEGILEQGPSPASFIISLICLYYCGIWSVLLIPLVFQSTKVIIKRCQYCNQELEKRNYFQLPNINDQVMQFKFGNCMIVASRKYALILLGIIFLLFFYFQQQIEKEPIKIEIDYPTDKSWMDFLQLCGKFQFVENGLKARHQFETNFKGKIVAWNGYGFILYFRIYVKTKSNNDMNYSYSHWVYIKMDPTESTDDIPDVVLGVNSQQYSIEKFNLLEQGQSINFNAKFISLGSEYNFHILELKQLEINTSESLVDIKQIKKFTLIMDQSQQLKQTKLQDSLKRMIHMYQPRRNDSQSDNQNNVFRMGLSAEEIQKIEEDIEELQKQLELEDQQENEQVVDQSSQIKNDQLEDKVQKEEKDRDMTQKLENNQDKQVEKEESTKDSSIESNLDQQ</sequence>
<keyword evidence="2" id="KW-0472">Membrane</keyword>
<dbReference type="Pfam" id="PF10601">
    <property type="entry name" value="zf-LITAF-like"/>
    <property type="match status" value="1"/>
</dbReference>
<feature type="region of interest" description="Disordered" evidence="1">
    <location>
        <begin position="360"/>
        <end position="422"/>
    </location>
</feature>
<proteinExistence type="predicted"/>
<dbReference type="InParanoid" id="Q6BFM4"/>
<keyword evidence="2" id="KW-0812">Transmembrane</keyword>
<dbReference type="KEGG" id="ptm:PTMB.348c"/>
<dbReference type="AlphaFoldDB" id="Q6BFM4"/>
<evidence type="ECO:0000313" key="4">
    <source>
        <dbReference type="EMBL" id="CAH03546.1"/>
    </source>
</evidence>
<evidence type="ECO:0000313" key="5">
    <source>
        <dbReference type="Proteomes" id="UP000000600"/>
    </source>
</evidence>
<feature type="compositionally biased region" description="Basic and acidic residues" evidence="1">
    <location>
        <begin position="377"/>
        <end position="414"/>
    </location>
</feature>
<keyword evidence="5" id="KW-1185">Reference proteome</keyword>
<accession>Q6BFM4</accession>
<organism evidence="4 5">
    <name type="scientific">Paramecium tetraurelia</name>
    <dbReference type="NCBI Taxonomy" id="5888"/>
    <lineage>
        <taxon>Eukaryota</taxon>
        <taxon>Sar</taxon>
        <taxon>Alveolata</taxon>
        <taxon>Ciliophora</taxon>
        <taxon>Intramacronucleata</taxon>
        <taxon>Oligohymenophorea</taxon>
        <taxon>Peniculida</taxon>
        <taxon>Parameciidae</taxon>
        <taxon>Paramecium</taxon>
    </lineage>
</organism>
<feature type="domain" description="LITAF" evidence="3">
    <location>
        <begin position="18"/>
        <end position="85"/>
    </location>
</feature>
<feature type="transmembrane region" description="Helical" evidence="2">
    <location>
        <begin position="43"/>
        <end position="65"/>
    </location>
</feature>
<evidence type="ECO:0000256" key="2">
    <source>
        <dbReference type="SAM" id="Phobius"/>
    </source>
</evidence>
<keyword evidence="2" id="KW-1133">Transmembrane helix</keyword>
<reference evidence="4 5" key="1">
    <citation type="journal article" date="2004" name="Curr. Biol.">
        <title>High coding density on the largest Paramecium tetraurelia somatic chromosome.</title>
        <authorList>
            <person name="Zagulski M."/>
            <person name="Nowak J.K."/>
            <person name="Le Mouel A."/>
            <person name="Nowacki M."/>
            <person name="Migdalski A."/>
            <person name="Gromadka R."/>
            <person name="Noel B."/>
            <person name="Blanc I."/>
            <person name="Dessen P."/>
            <person name="Wincker P."/>
            <person name="Keller A.M."/>
            <person name="Cohen J."/>
            <person name="Meyer E."/>
            <person name="Sperling L."/>
        </authorList>
    </citation>
    <scope>NUCLEOTIDE SEQUENCE [LARGE SCALE GENOMIC DNA]</scope>
    <source>
        <strain evidence="4 5">Stock d4-2</strain>
    </source>
</reference>
<dbReference type="EMBL" id="CR548612">
    <property type="protein sequence ID" value="CAH03546.1"/>
    <property type="molecule type" value="Genomic_DNA"/>
</dbReference>
<evidence type="ECO:0000256" key="1">
    <source>
        <dbReference type="SAM" id="MobiDB-lite"/>
    </source>
</evidence>